<name>A0A8J2U5R0_9GAMM</name>
<dbReference type="SUPFAM" id="SSF161098">
    <property type="entry name" value="MetI-like"/>
    <property type="match status" value="1"/>
</dbReference>
<evidence type="ECO:0000259" key="9">
    <source>
        <dbReference type="PROSITE" id="PS50928"/>
    </source>
</evidence>
<dbReference type="InterPro" id="IPR000515">
    <property type="entry name" value="MetI-like"/>
</dbReference>
<dbReference type="Pfam" id="PF00528">
    <property type="entry name" value="BPD_transp_1"/>
    <property type="match status" value="1"/>
</dbReference>
<gene>
    <name evidence="10" type="ORF">GCM10011369_22310</name>
</gene>
<feature type="transmembrane region" description="Helical" evidence="8">
    <location>
        <begin position="21"/>
        <end position="41"/>
    </location>
</feature>
<feature type="domain" description="ABC transmembrane type-1" evidence="9">
    <location>
        <begin position="70"/>
        <end position="278"/>
    </location>
</feature>
<dbReference type="GO" id="GO:0005886">
    <property type="term" value="C:plasma membrane"/>
    <property type="evidence" value="ECO:0007669"/>
    <property type="project" value="UniProtKB-SubCell"/>
</dbReference>
<keyword evidence="7 8" id="KW-0472">Membrane</keyword>
<dbReference type="RefSeq" id="WP_087505893.1">
    <property type="nucleotide sequence ID" value="NZ_BMDX01000010.1"/>
</dbReference>
<evidence type="ECO:0000256" key="8">
    <source>
        <dbReference type="RuleBase" id="RU363032"/>
    </source>
</evidence>
<feature type="transmembrane region" description="Helical" evidence="8">
    <location>
        <begin position="257"/>
        <end position="279"/>
    </location>
</feature>
<dbReference type="InterPro" id="IPR035906">
    <property type="entry name" value="MetI-like_sf"/>
</dbReference>
<evidence type="ECO:0000313" key="10">
    <source>
        <dbReference type="EMBL" id="GGA79857.1"/>
    </source>
</evidence>
<keyword evidence="5 8" id="KW-0812">Transmembrane</keyword>
<evidence type="ECO:0000256" key="2">
    <source>
        <dbReference type="ARBA" id="ARBA00007069"/>
    </source>
</evidence>
<dbReference type="PROSITE" id="PS50928">
    <property type="entry name" value="ABC_TM1"/>
    <property type="match status" value="1"/>
</dbReference>
<dbReference type="CDD" id="cd06261">
    <property type="entry name" value="TM_PBP2"/>
    <property type="match status" value="1"/>
</dbReference>
<evidence type="ECO:0000256" key="4">
    <source>
        <dbReference type="ARBA" id="ARBA00022475"/>
    </source>
</evidence>
<dbReference type="EMBL" id="BMDX01000010">
    <property type="protein sequence ID" value="GGA79857.1"/>
    <property type="molecule type" value="Genomic_DNA"/>
</dbReference>
<evidence type="ECO:0000313" key="11">
    <source>
        <dbReference type="Proteomes" id="UP000619743"/>
    </source>
</evidence>
<feature type="transmembrane region" description="Helical" evidence="8">
    <location>
        <begin position="69"/>
        <end position="92"/>
    </location>
</feature>
<dbReference type="AlphaFoldDB" id="A0A8J2U5R0"/>
<comment type="caution">
    <text evidence="10">The sequence shown here is derived from an EMBL/GenBank/DDBJ whole genome shotgun (WGS) entry which is preliminary data.</text>
</comment>
<feature type="transmembrane region" description="Helical" evidence="8">
    <location>
        <begin position="104"/>
        <end position="124"/>
    </location>
</feature>
<evidence type="ECO:0000256" key="7">
    <source>
        <dbReference type="ARBA" id="ARBA00023136"/>
    </source>
</evidence>
<feature type="transmembrane region" description="Helical" evidence="8">
    <location>
        <begin position="156"/>
        <end position="178"/>
    </location>
</feature>
<dbReference type="PANTHER" id="PTHR42929:SF1">
    <property type="entry name" value="INNER MEMBRANE ABC TRANSPORTER PERMEASE PROTEIN YDCU-RELATED"/>
    <property type="match status" value="1"/>
</dbReference>
<feature type="transmembrane region" description="Helical" evidence="8">
    <location>
        <begin position="199"/>
        <end position="230"/>
    </location>
</feature>
<keyword evidence="4" id="KW-1003">Cell membrane</keyword>
<dbReference type="GO" id="GO:0055085">
    <property type="term" value="P:transmembrane transport"/>
    <property type="evidence" value="ECO:0007669"/>
    <property type="project" value="InterPro"/>
</dbReference>
<accession>A0A8J2U5R0</accession>
<comment type="subcellular location">
    <subcellularLocation>
        <location evidence="1 8">Cell membrane</location>
        <topology evidence="1 8">Multi-pass membrane protein</topology>
    </subcellularLocation>
</comment>
<protein>
    <submittedName>
        <fullName evidence="10">Spermidine/putrescine ABC transporter permease PotB</fullName>
    </submittedName>
</protein>
<proteinExistence type="inferred from homology"/>
<evidence type="ECO:0000256" key="5">
    <source>
        <dbReference type="ARBA" id="ARBA00022692"/>
    </source>
</evidence>
<reference evidence="11" key="1">
    <citation type="journal article" date="2019" name="Int. J. Syst. Evol. Microbiol.">
        <title>The Global Catalogue of Microorganisms (GCM) 10K type strain sequencing project: providing services to taxonomists for standard genome sequencing and annotation.</title>
        <authorList>
            <consortium name="The Broad Institute Genomics Platform"/>
            <consortium name="The Broad Institute Genome Sequencing Center for Infectious Disease"/>
            <person name="Wu L."/>
            <person name="Ma J."/>
        </authorList>
    </citation>
    <scope>NUCLEOTIDE SEQUENCE [LARGE SCALE GENOMIC DNA]</scope>
    <source>
        <strain evidence="11">CGMCC 1.10130</strain>
    </source>
</reference>
<dbReference type="Gene3D" id="1.10.3720.10">
    <property type="entry name" value="MetI-like"/>
    <property type="match status" value="1"/>
</dbReference>
<dbReference type="NCBIfam" id="NF007044">
    <property type="entry name" value="PRK09497.1"/>
    <property type="match status" value="1"/>
</dbReference>
<dbReference type="PANTHER" id="PTHR42929">
    <property type="entry name" value="INNER MEMBRANE ABC TRANSPORTER PERMEASE PROTEIN YDCU-RELATED-RELATED"/>
    <property type="match status" value="1"/>
</dbReference>
<keyword evidence="6 8" id="KW-1133">Transmembrane helix</keyword>
<keyword evidence="11" id="KW-1185">Reference proteome</keyword>
<comment type="similarity">
    <text evidence="2">Belongs to the binding-protein-dependent transport system permease family. CysTW subfamily.</text>
</comment>
<evidence type="ECO:0000256" key="1">
    <source>
        <dbReference type="ARBA" id="ARBA00004651"/>
    </source>
</evidence>
<organism evidence="10 11">
    <name type="scientific">Neiella marina</name>
    <dbReference type="NCBI Taxonomy" id="508461"/>
    <lineage>
        <taxon>Bacteria</taxon>
        <taxon>Pseudomonadati</taxon>
        <taxon>Pseudomonadota</taxon>
        <taxon>Gammaproteobacteria</taxon>
        <taxon>Alteromonadales</taxon>
        <taxon>Echinimonadaceae</taxon>
        <taxon>Neiella</taxon>
    </lineage>
</organism>
<sequence length="294" mass="32555">MTKNGLANVLSFRQLVITLTLGWLMLMVIAPHALVIMTSFMTPDSEHLAVWPLTLQGYQKVLQPIYFDVFFHSLWLSAIATVVCLIIGYPFAYILAKQPPWARAVMLVLMMVPFWTNSLIRTYAIKLILGKKGVINSVLVGTGIVDQPITMLYTEFAVIVGLVYVLLPFMVLPLMASFEKLSADLTEASKDLGANALQRFVHVVLPLTAPGIIAGCLIVFLPAMGMFYVADLLGGAKNLLLGNVIKNQFLVVRDWPFGSAFSITLIVMMAAMLWLYVIANRFVQRQGGLDDENL</sequence>
<evidence type="ECO:0000256" key="6">
    <source>
        <dbReference type="ARBA" id="ARBA00022989"/>
    </source>
</evidence>
<keyword evidence="3 8" id="KW-0813">Transport</keyword>
<dbReference type="Proteomes" id="UP000619743">
    <property type="component" value="Unassembled WGS sequence"/>
</dbReference>
<dbReference type="OrthoDB" id="9807047at2"/>
<evidence type="ECO:0000256" key="3">
    <source>
        <dbReference type="ARBA" id="ARBA00022448"/>
    </source>
</evidence>